<dbReference type="SUPFAM" id="SSF48452">
    <property type="entry name" value="TPR-like"/>
    <property type="match status" value="1"/>
</dbReference>
<dbReference type="InterPro" id="IPR051939">
    <property type="entry name" value="Glycosyltr_41/O-GlcNAc_trsf"/>
</dbReference>
<sequence>MIDHQEKQAFTAFHQGKYLQAVELYQELITNEPEVKEYHWYLGLALLLQGEEADAQTAWMLAIFEGEEAEIEEWTQELVKVLATEAQHQEKLQQYQLAWLIRQHIREINPGDINNLFQIIQLSLHLGNLTSEDFQQLGIIEFIGADLELEIDKELLFSVLKNALKSVPFEPWVLEFAEACIPYLDPLQLTHTLMLTATEVAYAGHRFNLAIKYAELCLKINYPYPAVISEVLSHLASFYYEICDFNQGIEIAKQIYDLAQNTTDLINANFVVLEGLLRSGGRWQEAIPIIRQYENCLNQLITEQPNIDRTKIYRLINSTYFLPYIRDAARQNRSLHNQILKLCQANIEVSAQAQSKRYSQANAQRIRKPKKQLKIGYLSHCFREHSVGWLARWLYQHHDREQFEIYTYFVNHLSHIDDFLQNWYEDNSDHVRKLGRDGIEIAEQIHQDKIDILIDLDSMTADISCEAIALKPAPIQVTWLGWDGSGIPAIDYYIADNYVLPEYAQEYYSEKIWRLPNAYLGVDGFEIGVPTLRREDLEIPNDAVIYFSAQSGYKRNPDNVRLQMKILKQVPNSYFLIKDINKDVRVIREFFEQIAEEEGVSKERLRFLEKVPLSSVHRANLMIADVVLDTYPYNGATTTMETLWVGVPLVTKVGEQFSARNSYTMMVNAGISEGIAWNDEEYIEWGVRLGKDADMRKEIHWKLLKSRQTAPLWNGKQFTRDMEKAYQQMWDRFI</sequence>
<name>A0ABR8J0F7_9NOST</name>
<dbReference type="GO" id="GO:0016740">
    <property type="term" value="F:transferase activity"/>
    <property type="evidence" value="ECO:0007669"/>
    <property type="project" value="UniProtKB-KW"/>
</dbReference>
<comment type="caution">
    <text evidence="7">The sequence shown here is derived from an EMBL/GenBank/DDBJ whole genome shotgun (WGS) entry which is preliminary data.</text>
</comment>
<dbReference type="PANTHER" id="PTHR44835:SF1">
    <property type="entry name" value="PROTEIN O-GLCNAC TRANSFERASE"/>
    <property type="match status" value="1"/>
</dbReference>
<keyword evidence="5" id="KW-0802">TPR repeat</keyword>
<evidence type="ECO:0000259" key="6">
    <source>
        <dbReference type="Pfam" id="PF13844"/>
    </source>
</evidence>
<evidence type="ECO:0000256" key="3">
    <source>
        <dbReference type="ARBA" id="ARBA00022679"/>
    </source>
</evidence>
<proteinExistence type="predicted"/>
<dbReference type="Gene3D" id="1.25.40.10">
    <property type="entry name" value="Tetratricopeptide repeat domain"/>
    <property type="match status" value="1"/>
</dbReference>
<evidence type="ECO:0000256" key="2">
    <source>
        <dbReference type="ARBA" id="ARBA00022676"/>
    </source>
</evidence>
<keyword evidence="2" id="KW-0328">Glycosyltransferase</keyword>
<feature type="domain" description="O-GlcNAc transferase C-terminal" evidence="6">
    <location>
        <begin position="337"/>
        <end position="520"/>
    </location>
</feature>
<accession>A0ABR8J0F7</accession>
<dbReference type="Gene3D" id="3.40.50.11380">
    <property type="match status" value="1"/>
</dbReference>
<evidence type="ECO:0000256" key="1">
    <source>
        <dbReference type="ARBA" id="ARBA00004922"/>
    </source>
</evidence>
<reference evidence="7 8" key="1">
    <citation type="journal article" date="2020" name="ISME J.">
        <title>Comparative genomics reveals insights into cyanobacterial evolution and habitat adaptation.</title>
        <authorList>
            <person name="Chen M.Y."/>
            <person name="Teng W.K."/>
            <person name="Zhao L."/>
            <person name="Hu C.X."/>
            <person name="Zhou Y.K."/>
            <person name="Han B.P."/>
            <person name="Song L.R."/>
            <person name="Shu W.S."/>
        </authorList>
    </citation>
    <scope>NUCLEOTIDE SEQUENCE [LARGE SCALE GENOMIC DNA]</scope>
    <source>
        <strain evidence="7 8">FACHB-362</strain>
    </source>
</reference>
<dbReference type="RefSeq" id="WP_190905603.1">
    <property type="nucleotide sequence ID" value="NZ_JACJTQ010000004.1"/>
</dbReference>
<dbReference type="EMBL" id="JACJTQ010000004">
    <property type="protein sequence ID" value="MBD2691083.1"/>
    <property type="molecule type" value="Genomic_DNA"/>
</dbReference>
<dbReference type="Pfam" id="PF13844">
    <property type="entry name" value="Glyco_transf_41"/>
    <property type="match status" value="2"/>
</dbReference>
<dbReference type="InterPro" id="IPR029489">
    <property type="entry name" value="OGT/SEC/SPY_C"/>
</dbReference>
<evidence type="ECO:0000256" key="4">
    <source>
        <dbReference type="ARBA" id="ARBA00022737"/>
    </source>
</evidence>
<dbReference type="InterPro" id="IPR011990">
    <property type="entry name" value="TPR-like_helical_dom_sf"/>
</dbReference>
<gene>
    <name evidence="7" type="ORF">H6G68_04800</name>
</gene>
<organism evidence="7 8">
    <name type="scientific">Anabaena catenula FACHB-362</name>
    <dbReference type="NCBI Taxonomy" id="2692877"/>
    <lineage>
        <taxon>Bacteria</taxon>
        <taxon>Bacillati</taxon>
        <taxon>Cyanobacteriota</taxon>
        <taxon>Cyanophyceae</taxon>
        <taxon>Nostocales</taxon>
        <taxon>Nostocaceae</taxon>
        <taxon>Anabaena</taxon>
    </lineage>
</organism>
<keyword evidence="8" id="KW-1185">Reference proteome</keyword>
<evidence type="ECO:0000313" key="7">
    <source>
        <dbReference type="EMBL" id="MBD2691083.1"/>
    </source>
</evidence>
<comment type="pathway">
    <text evidence="1">Protein modification; protein glycosylation.</text>
</comment>
<protein>
    <submittedName>
        <fullName evidence="7">O-linked N-acetylglucosamine transferase, SPINDLY family protein</fullName>
    </submittedName>
</protein>
<dbReference type="Gene3D" id="3.40.50.2000">
    <property type="entry name" value="Glycogen Phosphorylase B"/>
    <property type="match status" value="1"/>
</dbReference>
<keyword evidence="4" id="KW-0677">Repeat</keyword>
<feature type="domain" description="O-GlcNAc transferase C-terminal" evidence="6">
    <location>
        <begin position="534"/>
        <end position="722"/>
    </location>
</feature>
<dbReference type="SUPFAM" id="SSF53756">
    <property type="entry name" value="UDP-Glycosyltransferase/glycogen phosphorylase"/>
    <property type="match status" value="1"/>
</dbReference>
<keyword evidence="3 7" id="KW-0808">Transferase</keyword>
<evidence type="ECO:0000313" key="8">
    <source>
        <dbReference type="Proteomes" id="UP000660381"/>
    </source>
</evidence>
<dbReference type="PANTHER" id="PTHR44835">
    <property type="entry name" value="UDP-N-ACETYLGLUCOSAMINE--PEPTIDE N-ACETYLGLUCOSAMINYLTRANSFERASE SPINDLY-RELATED"/>
    <property type="match status" value="1"/>
</dbReference>
<evidence type="ECO:0000256" key="5">
    <source>
        <dbReference type="ARBA" id="ARBA00022803"/>
    </source>
</evidence>
<dbReference type="Proteomes" id="UP000660381">
    <property type="component" value="Unassembled WGS sequence"/>
</dbReference>